<reference evidence="3" key="1">
    <citation type="submission" date="2016-10" db="EMBL/GenBank/DDBJ databases">
        <authorList>
            <person name="Varghese N."/>
            <person name="Submissions S."/>
        </authorList>
    </citation>
    <scope>NUCLEOTIDE SEQUENCE [LARGE SCALE GENOMIC DNA]</scope>
    <source>
        <strain evidence="3">DSM 26922</strain>
    </source>
</reference>
<dbReference type="STRING" id="670155.SAMN04488001_1620"/>
<dbReference type="Proteomes" id="UP000199441">
    <property type="component" value="Unassembled WGS sequence"/>
</dbReference>
<dbReference type="EMBL" id="FNOI01000002">
    <property type="protein sequence ID" value="SDW71497.1"/>
    <property type="molecule type" value="Genomic_DNA"/>
</dbReference>
<evidence type="ECO:0000313" key="2">
    <source>
        <dbReference type="EMBL" id="SDW71497.1"/>
    </source>
</evidence>
<dbReference type="AlphaFoldDB" id="A0A1H2VTE7"/>
<evidence type="ECO:0000313" key="3">
    <source>
        <dbReference type="Proteomes" id="UP000199441"/>
    </source>
</evidence>
<dbReference type="InterPro" id="IPR011604">
    <property type="entry name" value="PDDEXK-like_dom_sf"/>
</dbReference>
<dbReference type="SUPFAM" id="SSF52540">
    <property type="entry name" value="P-loop containing nucleoside triphosphate hydrolases"/>
    <property type="match status" value="1"/>
</dbReference>
<accession>A0A1H2VTE7</accession>
<dbReference type="InterPro" id="IPR014153">
    <property type="entry name" value="Ds_break_AddB"/>
</dbReference>
<gene>
    <name evidence="2" type="ORF">SAMN04488001_1620</name>
</gene>
<feature type="domain" description="PD-(D/E)XK endonuclease-like" evidence="1">
    <location>
        <begin position="712"/>
        <end position="916"/>
    </location>
</feature>
<dbReference type="OrthoDB" id="9780606at2"/>
<protein>
    <submittedName>
        <fullName evidence="2">Double-strand break repair protein AddB</fullName>
    </submittedName>
</protein>
<dbReference type="RefSeq" id="WP_089946405.1">
    <property type="nucleotide sequence ID" value="NZ_FNOI01000002.1"/>
</dbReference>
<sequence>MFDPSDRSRVFALPMGVDFPAALVDGLCTRMTDAAPHEMAHVELFVNTSRMQRRIRSLFAKKGARFLPKLRLVTDLGRDDIGRDFPDAVNPLVRRLELAQLVRGLIEAERDFAARSHTFDLADSLAGLMEEMQGEGVHPDALGELDVERHSAHWERSQKFLKLVTKFFGDDAPLNAEARQRVVVKALIARWHTNPPAHPVIIAGSTGSRGTTRLLMEAVAKLPQGALILPGFDTDMPDHVWTQLDDDLTSEDHPQYRFHALLRALDLTRNDVPLWDTARPASAARNALISLAMRPAPVTDEWLSEGPKLRDLAEATRAVTLIEAPTPRHEALAIALRLRKAAQDGRSAALISPDRMLTRQVTAALQRWGIEPDDSAGIPLPQSPSGRLLRQTAELMGRKLPSDKLLALLKHPLVAHAVRGRHLKHTRDMELELLRGGPPFPTRADALTWAAARKSDEDTQGWINWLWDALDALAACAAAPLPDLLERHVALTEQLCAGPDAGGAGTLWEKATGEEATKAVTELRDAADAGGEMSCADYGDLIHFVLNRHEVRDPNAPHTGIMIWGTLEARVQGADMVILAGLNDGVWPELPSPDPWLNRQMRRDAGLLLPDRRIGLSAHDFQQAVAAPEVWLTRAKRNAEAETVPSRWINRLTNLLGGLDGDGTQALADMKARGAEWIALAAALDHPRSDVPPARRPSPVPPVEARPKKLPVTQIETLIRDPYTVYARYVLRLRPLDALHAAADAPLRGLALHEVLDRFAKDTAAHLPDNAVELLIKMADDVFDEMVPWPATRAMWQAKLARVAPWFIDTEHTRRQFARPLRQEDKGAVALDGLDFTLEGRADRIDEAPDGALILYDYKTGTLPSKPQREHFNKQLPLLAAIADRDGFKGLIRRKVLAADYIGLGSDPRQEGDRFEHGDLDKIWEELTTLISAYLEPDKGFSARRAVFETRWEQNYDHLARFGEWDETDDAVTMEVGQ</sequence>
<evidence type="ECO:0000259" key="1">
    <source>
        <dbReference type="Pfam" id="PF12705"/>
    </source>
</evidence>
<organism evidence="2 3">
    <name type="scientific">Litoreibacter albidus</name>
    <dbReference type="NCBI Taxonomy" id="670155"/>
    <lineage>
        <taxon>Bacteria</taxon>
        <taxon>Pseudomonadati</taxon>
        <taxon>Pseudomonadota</taxon>
        <taxon>Alphaproteobacteria</taxon>
        <taxon>Rhodobacterales</taxon>
        <taxon>Roseobacteraceae</taxon>
        <taxon>Litoreibacter</taxon>
    </lineage>
</organism>
<dbReference type="InterPro" id="IPR011335">
    <property type="entry name" value="Restrct_endonuc-II-like"/>
</dbReference>
<proteinExistence type="predicted"/>
<dbReference type="InterPro" id="IPR027417">
    <property type="entry name" value="P-loop_NTPase"/>
</dbReference>
<dbReference type="Pfam" id="PF12705">
    <property type="entry name" value="PDDEXK_1"/>
    <property type="match status" value="1"/>
</dbReference>
<name>A0A1H2VTE7_9RHOB</name>
<keyword evidence="3" id="KW-1185">Reference proteome</keyword>
<dbReference type="SUPFAM" id="SSF52980">
    <property type="entry name" value="Restriction endonuclease-like"/>
    <property type="match status" value="1"/>
</dbReference>
<dbReference type="Gene3D" id="3.90.320.10">
    <property type="match status" value="1"/>
</dbReference>
<dbReference type="NCBIfam" id="TIGR02786">
    <property type="entry name" value="addB_alphas"/>
    <property type="match status" value="1"/>
</dbReference>
<dbReference type="InterPro" id="IPR038726">
    <property type="entry name" value="PDDEXK_AddAB-type"/>
</dbReference>